<dbReference type="EMBL" id="QXGE01000761">
    <property type="protein sequence ID" value="KAE9304259.1"/>
    <property type="molecule type" value="Genomic_DNA"/>
</dbReference>
<proteinExistence type="predicted"/>
<dbReference type="Proteomes" id="UP000441208">
    <property type="component" value="Unassembled WGS sequence"/>
</dbReference>
<keyword evidence="7" id="KW-1185">Reference proteome</keyword>
<comment type="caution">
    <text evidence="4">The sequence shown here is derived from an EMBL/GenBank/DDBJ whole genome shotgun (WGS) entry which is preliminary data.</text>
</comment>
<evidence type="ECO:0000313" key="4">
    <source>
        <dbReference type="EMBL" id="KAE9204585.1"/>
    </source>
</evidence>
<evidence type="ECO:0000313" key="5">
    <source>
        <dbReference type="EMBL" id="KAE9304259.1"/>
    </source>
</evidence>
<dbReference type="Proteomes" id="UP000429523">
    <property type="component" value="Unassembled WGS sequence"/>
</dbReference>
<evidence type="ECO:0000313" key="8">
    <source>
        <dbReference type="Proteomes" id="UP000437068"/>
    </source>
</evidence>
<dbReference type="EMBL" id="QXFZ01000628">
    <property type="protein sequence ID" value="KAE9109716.1"/>
    <property type="molecule type" value="Genomic_DNA"/>
</dbReference>
<protein>
    <submittedName>
        <fullName evidence="4">Uncharacterized protein</fullName>
    </submittedName>
</protein>
<evidence type="ECO:0000313" key="2">
    <source>
        <dbReference type="EMBL" id="KAE8935004.1"/>
    </source>
</evidence>
<dbReference type="EMBL" id="QXGF01000848">
    <property type="protein sequence ID" value="KAE8935004.1"/>
    <property type="molecule type" value="Genomic_DNA"/>
</dbReference>
<gene>
    <name evidence="5" type="ORF">PF001_g13161</name>
    <name evidence="4" type="ORF">PF005_g13734</name>
    <name evidence="3" type="ORF">PF007_g12145</name>
    <name evidence="2" type="ORF">PF009_g15027</name>
</gene>
<evidence type="ECO:0000313" key="9">
    <source>
        <dbReference type="Proteomes" id="UP000441208"/>
    </source>
</evidence>
<evidence type="ECO:0000313" key="7">
    <source>
        <dbReference type="Proteomes" id="UP000433483"/>
    </source>
</evidence>
<accession>A0A6A3XVP4</accession>
<dbReference type="Proteomes" id="UP000437068">
    <property type="component" value="Unassembled WGS sequence"/>
</dbReference>
<feature type="compositionally biased region" description="Polar residues" evidence="1">
    <location>
        <begin position="140"/>
        <end position="152"/>
    </location>
</feature>
<feature type="region of interest" description="Disordered" evidence="1">
    <location>
        <begin position="116"/>
        <end position="154"/>
    </location>
</feature>
<reference evidence="6 7" key="1">
    <citation type="submission" date="2018-08" db="EMBL/GenBank/DDBJ databases">
        <title>Genomic investigation of the strawberry pathogen Phytophthora fragariae indicates pathogenicity is determined by transcriptional variation in three key races.</title>
        <authorList>
            <person name="Adams T.M."/>
            <person name="Armitage A.D."/>
            <person name="Sobczyk M.K."/>
            <person name="Bates H.J."/>
            <person name="Dunwell J.M."/>
            <person name="Nellist C.F."/>
            <person name="Harrison R.J."/>
        </authorList>
    </citation>
    <scope>NUCLEOTIDE SEQUENCE [LARGE SCALE GENOMIC DNA]</scope>
    <source>
        <strain evidence="5 8">A4</strain>
        <strain evidence="4 7">NOV-27</strain>
        <strain evidence="3 9">NOV-71</strain>
        <strain evidence="2 6">NOV-9</strain>
    </source>
</reference>
<sequence length="190" mass="20158">MCFWWLDWPSCERSPSSDSECSTTNHFVLSSDVSLYRAAIDGAVAAVLVDARAEADSEQPLALQLWAQDLNPRSLLRASWSRIPSPLAPVLCSVDLETVHQEPSCAAPLLGTHAASDAATSGTGSGHAASIARAAATRTDPSGDQTSPRSSNAVLAAVPVPDAAARLDAHHRELPVQPLRIALYQPKTLW</sequence>
<dbReference type="AlphaFoldDB" id="A0A6A3XVP4"/>
<evidence type="ECO:0000313" key="6">
    <source>
        <dbReference type="Proteomes" id="UP000429523"/>
    </source>
</evidence>
<evidence type="ECO:0000313" key="3">
    <source>
        <dbReference type="EMBL" id="KAE9109716.1"/>
    </source>
</evidence>
<dbReference type="EMBL" id="QXGB01000776">
    <property type="protein sequence ID" value="KAE9204585.1"/>
    <property type="molecule type" value="Genomic_DNA"/>
</dbReference>
<dbReference type="Proteomes" id="UP000433483">
    <property type="component" value="Unassembled WGS sequence"/>
</dbReference>
<name>A0A6A3XVP4_9STRA</name>
<evidence type="ECO:0000256" key="1">
    <source>
        <dbReference type="SAM" id="MobiDB-lite"/>
    </source>
</evidence>
<feature type="compositionally biased region" description="Low complexity" evidence="1">
    <location>
        <begin position="116"/>
        <end position="139"/>
    </location>
</feature>
<organism evidence="4 7">
    <name type="scientific">Phytophthora fragariae</name>
    <dbReference type="NCBI Taxonomy" id="53985"/>
    <lineage>
        <taxon>Eukaryota</taxon>
        <taxon>Sar</taxon>
        <taxon>Stramenopiles</taxon>
        <taxon>Oomycota</taxon>
        <taxon>Peronosporomycetes</taxon>
        <taxon>Peronosporales</taxon>
        <taxon>Peronosporaceae</taxon>
        <taxon>Phytophthora</taxon>
    </lineage>
</organism>